<dbReference type="EMBL" id="MN901521">
    <property type="protein sequence ID" value="QIR31172.1"/>
    <property type="molecule type" value="Genomic_DNA"/>
</dbReference>
<gene>
    <name evidence="1" type="ORF">HrrSp1_030</name>
</gene>
<evidence type="ECO:0000313" key="1">
    <source>
        <dbReference type="EMBL" id="QIR31172.1"/>
    </source>
</evidence>
<keyword evidence="2" id="KW-1185">Reference proteome</keyword>
<sequence length="64" mass="6805">MTEPCENCDCGLAEPDFEYDTVEFGLSLPLASILDGHIRGSTDVDPADVEKIEICGDTVTVTVG</sequence>
<organism evidence="1 2">
    <name type="scientific">Halorubrum virus Serpecor1</name>
    <dbReference type="NCBI Taxonomy" id="2721757"/>
    <lineage>
        <taxon>Viruses</taxon>
        <taxon>Duplodnaviria</taxon>
        <taxon>Heunggongvirae</taxon>
        <taxon>Uroviricota</taxon>
        <taxon>Caudoviricetes</taxon>
        <taxon>Thumleimavirales</taxon>
        <taxon>Hafunaviridae</taxon>
        <taxon>Haloferacalesvirus</taxon>
        <taxon>Haloferacalesvirus serpentinense</taxon>
        <taxon>Haloferacalesvirus Serpecor1</taxon>
    </lineage>
</organism>
<protein>
    <submittedName>
        <fullName evidence="1">Uncharacterized protein</fullName>
    </submittedName>
</protein>
<reference evidence="1 2" key="1">
    <citation type="journal article" date="2020" name="Genes (Basel)">
        <title>Comparative Genomics of Two New HF1-like Haloviruses.</title>
        <authorList>
            <person name="Dyall-Smith M."/>
            <person name="Tang S.L."/>
            <person name="Russ B."/>
            <person name="Chiang P.W."/>
            <person name="Pfeiffer F."/>
        </authorList>
    </citation>
    <scope>NUCLEOTIDE SEQUENCE [LARGE SCALE GENOMIC DNA]</scope>
</reference>
<proteinExistence type="predicted"/>
<name>A0A6G9RYQ7_9CAUD</name>
<dbReference type="Proteomes" id="UP000501054">
    <property type="component" value="Segment"/>
</dbReference>
<accession>A0A6G9RYQ7</accession>
<evidence type="ECO:0000313" key="2">
    <source>
        <dbReference type="Proteomes" id="UP000501054"/>
    </source>
</evidence>